<dbReference type="SMART" id="SM00387">
    <property type="entry name" value="HATPase_c"/>
    <property type="match status" value="1"/>
</dbReference>
<evidence type="ECO:0000259" key="4">
    <source>
        <dbReference type="PROSITE" id="PS50109"/>
    </source>
</evidence>
<dbReference type="InterPro" id="IPR003594">
    <property type="entry name" value="HATPase_dom"/>
</dbReference>
<keyword evidence="1" id="KW-0285">Flavoprotein</keyword>
<dbReference type="SMART" id="SM00065">
    <property type="entry name" value="GAF"/>
    <property type="match status" value="1"/>
</dbReference>
<proteinExistence type="predicted"/>
<dbReference type="InterPro" id="IPR000014">
    <property type="entry name" value="PAS"/>
</dbReference>
<dbReference type="EMBL" id="VTAW01000005">
    <property type="protein sequence ID" value="TYT62834.1"/>
    <property type="molecule type" value="Genomic_DNA"/>
</dbReference>
<dbReference type="CDD" id="cd00130">
    <property type="entry name" value="PAS"/>
    <property type="match status" value="2"/>
</dbReference>
<dbReference type="SUPFAM" id="SSF55874">
    <property type="entry name" value="ATPase domain of HSP90 chaperone/DNA topoisomerase II/histidine kinase"/>
    <property type="match status" value="1"/>
</dbReference>
<dbReference type="InterPro" id="IPR035965">
    <property type="entry name" value="PAS-like_dom_sf"/>
</dbReference>
<accession>A0A5D5AP55</accession>
<dbReference type="SUPFAM" id="SSF55785">
    <property type="entry name" value="PYP-like sensor domain (PAS domain)"/>
    <property type="match status" value="2"/>
</dbReference>
<comment type="caution">
    <text evidence="7">The sequence shown here is derived from an EMBL/GenBank/DDBJ whole genome shotgun (WGS) entry which is preliminary data.</text>
</comment>
<dbReference type="InterPro" id="IPR003018">
    <property type="entry name" value="GAF"/>
</dbReference>
<dbReference type="PROSITE" id="PS50112">
    <property type="entry name" value="PAS"/>
    <property type="match status" value="2"/>
</dbReference>
<dbReference type="InterPro" id="IPR029016">
    <property type="entry name" value="GAF-like_dom_sf"/>
</dbReference>
<dbReference type="AlphaFoldDB" id="A0A5D5AP55"/>
<organism evidence="7 8">
    <name type="scientific">Natrialba swarupiae</name>
    <dbReference type="NCBI Taxonomy" id="2448032"/>
    <lineage>
        <taxon>Archaea</taxon>
        <taxon>Methanobacteriati</taxon>
        <taxon>Methanobacteriota</taxon>
        <taxon>Stenosarchaea group</taxon>
        <taxon>Halobacteria</taxon>
        <taxon>Halobacteriales</taxon>
        <taxon>Natrialbaceae</taxon>
        <taxon>Natrialba</taxon>
    </lineage>
</organism>
<protein>
    <submittedName>
        <fullName evidence="7">PAS domain S-box protein</fullName>
    </submittedName>
</protein>
<dbReference type="Pfam" id="PF13426">
    <property type="entry name" value="PAS_9"/>
    <property type="match status" value="1"/>
</dbReference>
<dbReference type="SMART" id="SM00091">
    <property type="entry name" value="PAS"/>
    <property type="match status" value="2"/>
</dbReference>
<dbReference type="RefSeq" id="WP_149080563.1">
    <property type="nucleotide sequence ID" value="NZ_VTAW01000005.1"/>
</dbReference>
<evidence type="ECO:0000256" key="2">
    <source>
        <dbReference type="ARBA" id="ARBA00022643"/>
    </source>
</evidence>
<evidence type="ECO:0000256" key="3">
    <source>
        <dbReference type="ARBA" id="ARBA00022991"/>
    </source>
</evidence>
<gene>
    <name evidence="7" type="ORF">FYC77_05815</name>
</gene>
<evidence type="ECO:0000313" key="8">
    <source>
        <dbReference type="Proteomes" id="UP000324104"/>
    </source>
</evidence>
<dbReference type="PROSITE" id="PS50113">
    <property type="entry name" value="PAC"/>
    <property type="match status" value="2"/>
</dbReference>
<keyword evidence="8" id="KW-1185">Reference proteome</keyword>
<evidence type="ECO:0000259" key="6">
    <source>
        <dbReference type="PROSITE" id="PS50113"/>
    </source>
</evidence>
<sequence length="649" mass="72432">MTVEQYRERLYQTFFDSNRELEPAIEAALRLGCEYLELPIGFLTEVSQGSQTFVHVVADHEPIEEGASCPLEKAYCQQTITEDSALAIECASQSETITDEAVRTFGLEAYIGSKVLVRDDVYGTVCFAGDTKRETKFDTAEKTFVELVARLAGQRIEQKRYEQELEARSRHLERERDRFKAIADTTSDLLFRFDLEGQFTYVSSASERILGYEPEEMIGEPFTTFNTERSAERALAAFESLLEGDDIDAVELELTTATGETVVLEVNGTPETEGGEIVGVHGVGRDITQQKSSQRELELKNKAIDEAHVGITIADAQQPGNPIVYANRGFEQITGYDPADVTGRSYRFLQGEQTDPTVVTELRESIEACEPTVVELVNYRKDGVPFWNEVRVAPVKNEAGDVTHFLGIQNDVTGRRRQEHLVRVLNRVLRHNLRNDMQVITGLTRLLETDDDTTPAEIGNDIRNVGEESIELGERARELEDAASRDVKPSRLDPDSLLAKIVSSYREQFPRVVIDTDVHTEKDICAGSEITSAVSELVENAVKHNTSREPRVEIELVADDEWIILSVEDNGPGIDEMEADVISHGEEHDLEHGSGLGLWLVNWCVTRYGGSFEVHPKDGTGSCATIRLPAIEADQTVADASKRPTVLFW</sequence>
<evidence type="ECO:0000313" key="7">
    <source>
        <dbReference type="EMBL" id="TYT62834.1"/>
    </source>
</evidence>
<reference evidence="7 8" key="1">
    <citation type="submission" date="2019-08" db="EMBL/GenBank/DDBJ databases">
        <title>Archaea genome.</title>
        <authorList>
            <person name="Kajale S."/>
            <person name="Shouche Y."/>
            <person name="Deshpande N."/>
            <person name="Sharma A."/>
        </authorList>
    </citation>
    <scope>NUCLEOTIDE SEQUENCE [LARGE SCALE GENOMIC DNA]</scope>
    <source>
        <strain evidence="7 8">ESP3B_9</strain>
    </source>
</reference>
<feature type="domain" description="PAS" evidence="5">
    <location>
        <begin position="296"/>
        <end position="369"/>
    </location>
</feature>
<dbReference type="PANTHER" id="PTHR47429">
    <property type="entry name" value="PROTEIN TWIN LOV 1"/>
    <property type="match status" value="1"/>
</dbReference>
<dbReference type="NCBIfam" id="TIGR00229">
    <property type="entry name" value="sensory_box"/>
    <property type="match status" value="2"/>
</dbReference>
<dbReference type="InterPro" id="IPR036890">
    <property type="entry name" value="HATPase_C_sf"/>
</dbReference>
<keyword evidence="3" id="KW-0157">Chromophore</keyword>
<dbReference type="SMART" id="SM00086">
    <property type="entry name" value="PAC"/>
    <property type="match status" value="2"/>
</dbReference>
<feature type="domain" description="PAS" evidence="5">
    <location>
        <begin position="175"/>
        <end position="245"/>
    </location>
</feature>
<dbReference type="InterPro" id="IPR005467">
    <property type="entry name" value="His_kinase_dom"/>
</dbReference>
<dbReference type="Gene3D" id="3.30.450.40">
    <property type="match status" value="1"/>
</dbReference>
<feature type="domain" description="PAC" evidence="6">
    <location>
        <begin position="372"/>
        <end position="424"/>
    </location>
</feature>
<dbReference type="InterPro" id="IPR004358">
    <property type="entry name" value="Sig_transdc_His_kin-like_C"/>
</dbReference>
<dbReference type="PROSITE" id="PS50109">
    <property type="entry name" value="HIS_KIN"/>
    <property type="match status" value="1"/>
</dbReference>
<evidence type="ECO:0000259" key="5">
    <source>
        <dbReference type="PROSITE" id="PS50112"/>
    </source>
</evidence>
<dbReference type="Proteomes" id="UP000324104">
    <property type="component" value="Unassembled WGS sequence"/>
</dbReference>
<dbReference type="Pfam" id="PF02518">
    <property type="entry name" value="HATPase_c"/>
    <property type="match status" value="1"/>
</dbReference>
<dbReference type="SUPFAM" id="SSF55781">
    <property type="entry name" value="GAF domain-like"/>
    <property type="match status" value="1"/>
</dbReference>
<keyword evidence="2" id="KW-0288">FMN</keyword>
<name>A0A5D5AP55_9EURY</name>
<dbReference type="PANTHER" id="PTHR47429:SF2">
    <property type="entry name" value="PROTEIN TWIN LOV 1"/>
    <property type="match status" value="1"/>
</dbReference>
<dbReference type="InterPro" id="IPR000700">
    <property type="entry name" value="PAS-assoc_C"/>
</dbReference>
<feature type="domain" description="Histidine kinase" evidence="4">
    <location>
        <begin position="428"/>
        <end position="632"/>
    </location>
</feature>
<dbReference type="Gene3D" id="3.30.450.20">
    <property type="entry name" value="PAS domain"/>
    <property type="match status" value="2"/>
</dbReference>
<dbReference type="PRINTS" id="PR00344">
    <property type="entry name" value="BCTRLSENSOR"/>
</dbReference>
<evidence type="ECO:0000256" key="1">
    <source>
        <dbReference type="ARBA" id="ARBA00022630"/>
    </source>
</evidence>
<dbReference type="Pfam" id="PF08448">
    <property type="entry name" value="PAS_4"/>
    <property type="match status" value="1"/>
</dbReference>
<dbReference type="GO" id="GO:0016772">
    <property type="term" value="F:transferase activity, transferring phosphorus-containing groups"/>
    <property type="evidence" value="ECO:0007669"/>
    <property type="project" value="InterPro"/>
</dbReference>
<dbReference type="InterPro" id="IPR001610">
    <property type="entry name" value="PAC"/>
</dbReference>
<dbReference type="Pfam" id="PF01590">
    <property type="entry name" value="GAF"/>
    <property type="match status" value="1"/>
</dbReference>
<feature type="domain" description="PAC" evidence="6">
    <location>
        <begin position="248"/>
        <end position="299"/>
    </location>
</feature>
<dbReference type="InterPro" id="IPR013656">
    <property type="entry name" value="PAS_4"/>
</dbReference>
<dbReference type="Gene3D" id="3.30.565.10">
    <property type="entry name" value="Histidine kinase-like ATPase, C-terminal domain"/>
    <property type="match status" value="1"/>
</dbReference>